<reference evidence="1 2" key="1">
    <citation type="submission" date="2020-05" db="EMBL/GenBank/DDBJ databases">
        <authorList>
            <person name="Whitworth D."/>
        </authorList>
    </citation>
    <scope>NUCLEOTIDE SEQUENCE [LARGE SCALE GENOMIC DNA]</scope>
    <source>
        <strain evidence="1 2">AM005</strain>
    </source>
</reference>
<dbReference type="Proteomes" id="UP000533080">
    <property type="component" value="Unassembled WGS sequence"/>
</dbReference>
<name>A0A7Y4INV0_MYXXA</name>
<organism evidence="1 2">
    <name type="scientific">Myxococcus xanthus</name>
    <dbReference type="NCBI Taxonomy" id="34"/>
    <lineage>
        <taxon>Bacteria</taxon>
        <taxon>Pseudomonadati</taxon>
        <taxon>Myxococcota</taxon>
        <taxon>Myxococcia</taxon>
        <taxon>Myxococcales</taxon>
        <taxon>Cystobacterineae</taxon>
        <taxon>Myxococcaceae</taxon>
        <taxon>Myxococcus</taxon>
    </lineage>
</organism>
<dbReference type="PANTHER" id="PTHR13318">
    <property type="entry name" value="PARTNER OF PAIRED, ISOFORM B-RELATED"/>
    <property type="match status" value="1"/>
</dbReference>
<evidence type="ECO:0008006" key="3">
    <source>
        <dbReference type="Google" id="ProtNLM"/>
    </source>
</evidence>
<dbReference type="Gene3D" id="3.80.10.10">
    <property type="entry name" value="Ribonuclease Inhibitor"/>
    <property type="match status" value="3"/>
</dbReference>
<gene>
    <name evidence="1" type="ORF">HNV28_28655</name>
</gene>
<proteinExistence type="predicted"/>
<dbReference type="SMART" id="SM00367">
    <property type="entry name" value="LRR_CC"/>
    <property type="match status" value="4"/>
</dbReference>
<dbReference type="GO" id="GO:0031146">
    <property type="term" value="P:SCF-dependent proteasomal ubiquitin-dependent protein catabolic process"/>
    <property type="evidence" value="ECO:0007669"/>
    <property type="project" value="TreeGrafter"/>
</dbReference>
<evidence type="ECO:0000313" key="1">
    <source>
        <dbReference type="EMBL" id="NOJ82250.1"/>
    </source>
</evidence>
<protein>
    <recommendedName>
        <fullName evidence="3">Leucine-rich repeat domain protein</fullName>
    </recommendedName>
</protein>
<dbReference type="InterPro" id="IPR006553">
    <property type="entry name" value="Leu-rich_rpt_Cys-con_subtyp"/>
</dbReference>
<dbReference type="EMBL" id="JABFNT010000119">
    <property type="protein sequence ID" value="NOJ82250.1"/>
    <property type="molecule type" value="Genomic_DNA"/>
</dbReference>
<sequence length="624" mass="66264">MRLDLSAWKGCSDSMHLGALRFAGLFLVMTACAPRPALVIPSPSLNSIVVTEPRPLVTVFRLEADGTVAAFGHLPPGPEGFAPPDTGNWYAEPLRPVRTEAEAREIAAVLREHRVRELSFGVAGVPAPGLLVALLQESGVVSLQVSGTDFGNAHLASLENAPQFEALHLNATRVTDAGLAPLKHMQHLAVLRLDETPVSDAGLASLSEHTTLRRVTLAGTAVTSQGLGFLARQPGLEELDLSDTAVDDTVLAALPGAPLHTLNLSGTKVTDAGLRGLSAMFSLRRLGLARTATSDASLLHLAGLRELEALHLGSTQVTDAGLLHLAKLSALRALVLSKARIRGAGLRHLAGLSRLEALHLDDTRVGDSALRHLRGLKELRELDLSRTAITGTGLQELSTLVALESLWLSGLALTDDSLTALAPLSQLTRLALSHTPIGPEGLNNLGSRPLLRHLELSKTGFTDEWVPSIRRAFPGLHSLKAERTLLTDVGLGQFAEWTELEAIHVAGTLVNGSGLTNLHTLARLTTLDLGATRLDAAGQKALQGFTNLVWLSVAGVHTGDEMLGHLPSSLRTLYLTRTKVTDAGLPALHKLPHLRELDLRGTAVSTEARSALARERGIHLITGM</sequence>
<comment type="caution">
    <text evidence="1">The sequence shown here is derived from an EMBL/GenBank/DDBJ whole genome shotgun (WGS) entry which is preliminary data.</text>
</comment>
<accession>A0A7Y4INV0</accession>
<dbReference type="SUPFAM" id="SSF52047">
    <property type="entry name" value="RNI-like"/>
    <property type="match status" value="2"/>
</dbReference>
<evidence type="ECO:0000313" key="2">
    <source>
        <dbReference type="Proteomes" id="UP000533080"/>
    </source>
</evidence>
<dbReference type="InterPro" id="IPR001611">
    <property type="entry name" value="Leu-rich_rpt"/>
</dbReference>
<dbReference type="PROSITE" id="PS51257">
    <property type="entry name" value="PROKAR_LIPOPROTEIN"/>
    <property type="match status" value="1"/>
</dbReference>
<dbReference type="InterPro" id="IPR032675">
    <property type="entry name" value="LRR_dom_sf"/>
</dbReference>
<dbReference type="SMART" id="SM00368">
    <property type="entry name" value="LRR_RI"/>
    <property type="match status" value="7"/>
</dbReference>
<dbReference type="Pfam" id="PF13516">
    <property type="entry name" value="LRR_6"/>
    <property type="match status" value="4"/>
</dbReference>
<dbReference type="AlphaFoldDB" id="A0A7Y4INV0"/>
<dbReference type="GO" id="GO:0019005">
    <property type="term" value="C:SCF ubiquitin ligase complex"/>
    <property type="evidence" value="ECO:0007669"/>
    <property type="project" value="TreeGrafter"/>
</dbReference>
<dbReference type="PANTHER" id="PTHR13318:SF190">
    <property type="entry name" value="PARTNER OF PAIRED, ISOFORM B"/>
    <property type="match status" value="1"/>
</dbReference>